<name>A0A2N9LNR2_9BACT</name>
<keyword evidence="3" id="KW-0808">Transferase</keyword>
<keyword evidence="3" id="KW-0489">Methyltransferase</keyword>
<feature type="transmembrane region" description="Helical" evidence="1">
    <location>
        <begin position="21"/>
        <end position="41"/>
    </location>
</feature>
<evidence type="ECO:0000313" key="3">
    <source>
        <dbReference type="EMBL" id="SPE24891.1"/>
    </source>
</evidence>
<dbReference type="Gene3D" id="3.40.50.150">
    <property type="entry name" value="Vaccinia Virus protein VP39"/>
    <property type="match status" value="1"/>
</dbReference>
<keyword evidence="1" id="KW-1133">Transmembrane helix</keyword>
<reference evidence="4" key="1">
    <citation type="submission" date="2018-02" db="EMBL/GenBank/DDBJ databases">
        <authorList>
            <person name="Hausmann B."/>
        </authorList>
    </citation>
    <scope>NUCLEOTIDE SEQUENCE [LARGE SCALE GENOMIC DNA]</scope>
    <source>
        <strain evidence="4">Peat soil MAG SbA5</strain>
    </source>
</reference>
<dbReference type="PROSITE" id="PS51257">
    <property type="entry name" value="PROKAR_LIPOPROTEIN"/>
    <property type="match status" value="1"/>
</dbReference>
<dbReference type="GO" id="GO:0008757">
    <property type="term" value="F:S-adenosylmethionine-dependent methyltransferase activity"/>
    <property type="evidence" value="ECO:0007669"/>
    <property type="project" value="InterPro"/>
</dbReference>
<dbReference type="AlphaFoldDB" id="A0A2N9LNR2"/>
<protein>
    <submittedName>
        <fullName evidence="3">Putative Methyltransferase domain protein</fullName>
    </submittedName>
</protein>
<dbReference type="InterPro" id="IPR013216">
    <property type="entry name" value="Methyltransf_11"/>
</dbReference>
<keyword evidence="1" id="KW-0812">Transmembrane</keyword>
<evidence type="ECO:0000256" key="1">
    <source>
        <dbReference type="SAM" id="Phobius"/>
    </source>
</evidence>
<accession>A0A2N9LNR2</accession>
<dbReference type="Pfam" id="PF08241">
    <property type="entry name" value="Methyltransf_11"/>
    <property type="match status" value="1"/>
</dbReference>
<dbReference type="Proteomes" id="UP000239735">
    <property type="component" value="Unassembled WGS sequence"/>
</dbReference>
<dbReference type="SUPFAM" id="SSF53335">
    <property type="entry name" value="S-adenosyl-L-methionine-dependent methyltransferases"/>
    <property type="match status" value="1"/>
</dbReference>
<feature type="domain" description="Methyltransferase type 11" evidence="2">
    <location>
        <begin position="135"/>
        <end position="197"/>
    </location>
</feature>
<sequence>MSTTMTRGPYQGVVQILQFNWRMYAATTAALVGCWIAAVLLPATGRIALLIASAPAALWLATSLAVSHYVYDRFPLYDLRWLECALVRTPRRWLNVHSGWDETSELLDSVFPGADGQTADIFDAQVMTEPSIRQAHRLNRGTMKAKQTRYDALPFEAGTFDAAFAIFAAHELRRHDQRVQLFREIARILAAGGEFVLIEHARDWRNFLAFGPGFLHFFSPRAWRSVARGAGLIVRTEFRMTPFVRVYLLRRPQ</sequence>
<dbReference type="GO" id="GO:0032259">
    <property type="term" value="P:methylation"/>
    <property type="evidence" value="ECO:0007669"/>
    <property type="project" value="UniProtKB-KW"/>
</dbReference>
<organism evidence="3 4">
    <name type="scientific">Candidatus Sulfuritelmatomonas gaucii</name>
    <dbReference type="NCBI Taxonomy" id="2043161"/>
    <lineage>
        <taxon>Bacteria</taxon>
        <taxon>Pseudomonadati</taxon>
        <taxon>Acidobacteriota</taxon>
        <taxon>Terriglobia</taxon>
        <taxon>Terriglobales</taxon>
        <taxon>Acidobacteriaceae</taxon>
        <taxon>Candidatus Sulfuritelmatomonas</taxon>
    </lineage>
</organism>
<dbReference type="InterPro" id="IPR029063">
    <property type="entry name" value="SAM-dependent_MTases_sf"/>
</dbReference>
<evidence type="ECO:0000259" key="2">
    <source>
        <dbReference type="Pfam" id="PF08241"/>
    </source>
</evidence>
<dbReference type="EMBL" id="OKRB01000105">
    <property type="protein sequence ID" value="SPE24891.1"/>
    <property type="molecule type" value="Genomic_DNA"/>
</dbReference>
<feature type="transmembrane region" description="Helical" evidence="1">
    <location>
        <begin position="47"/>
        <end position="71"/>
    </location>
</feature>
<keyword evidence="1" id="KW-0472">Membrane</keyword>
<proteinExistence type="predicted"/>
<dbReference type="OrthoDB" id="9810615at2"/>
<gene>
    <name evidence="3" type="ORF">SBA5_470012</name>
</gene>
<evidence type="ECO:0000313" key="4">
    <source>
        <dbReference type="Proteomes" id="UP000239735"/>
    </source>
</evidence>